<evidence type="ECO:0000256" key="1">
    <source>
        <dbReference type="SAM" id="Phobius"/>
    </source>
</evidence>
<dbReference type="Gramene" id="rna-AYBTSS11_LOCUS19874">
    <property type="protein sequence ID" value="CAJ1963624.1"/>
    <property type="gene ID" value="gene-AYBTSS11_LOCUS19874"/>
</dbReference>
<keyword evidence="1" id="KW-0812">Transmembrane</keyword>
<organism evidence="2 3">
    <name type="scientific">Sphenostylis stenocarpa</name>
    <dbReference type="NCBI Taxonomy" id="92480"/>
    <lineage>
        <taxon>Eukaryota</taxon>
        <taxon>Viridiplantae</taxon>
        <taxon>Streptophyta</taxon>
        <taxon>Embryophyta</taxon>
        <taxon>Tracheophyta</taxon>
        <taxon>Spermatophyta</taxon>
        <taxon>Magnoliopsida</taxon>
        <taxon>eudicotyledons</taxon>
        <taxon>Gunneridae</taxon>
        <taxon>Pentapetalae</taxon>
        <taxon>rosids</taxon>
        <taxon>fabids</taxon>
        <taxon>Fabales</taxon>
        <taxon>Fabaceae</taxon>
        <taxon>Papilionoideae</taxon>
        <taxon>50 kb inversion clade</taxon>
        <taxon>NPAAA clade</taxon>
        <taxon>indigoferoid/millettioid clade</taxon>
        <taxon>Phaseoleae</taxon>
        <taxon>Sphenostylis</taxon>
    </lineage>
</organism>
<accession>A0AA86VSP1</accession>
<dbReference type="AlphaFoldDB" id="A0AA86VSP1"/>
<dbReference type="Proteomes" id="UP001189624">
    <property type="component" value="Chromosome 6"/>
</dbReference>
<sequence>MPIIQSREKKATFLQPVKLKLESPFPSAFPLLSRVSQRSCSIDILAFCPPPLVPQAYNACSLEVASMSNGLCVSVSEKPSLRAQPCSYFEEATFFLILAVRHHDFKMSENLVHTHKLLSWLVMMAKLHLFWYPFSNFNGVWMIACASTLALKVVVAALDS</sequence>
<evidence type="ECO:0000313" key="2">
    <source>
        <dbReference type="EMBL" id="CAJ1963624.1"/>
    </source>
</evidence>
<name>A0AA86VSP1_9FABA</name>
<proteinExistence type="predicted"/>
<reference evidence="2" key="1">
    <citation type="submission" date="2023-10" db="EMBL/GenBank/DDBJ databases">
        <authorList>
            <person name="Domelevo Entfellner J.-B."/>
        </authorList>
    </citation>
    <scope>NUCLEOTIDE SEQUENCE</scope>
</reference>
<gene>
    <name evidence="2" type="ORF">AYBTSS11_LOCUS19874</name>
</gene>
<protein>
    <submittedName>
        <fullName evidence="2">Uncharacterized protein</fullName>
    </submittedName>
</protein>
<keyword evidence="3" id="KW-1185">Reference proteome</keyword>
<dbReference type="EMBL" id="OY731403">
    <property type="protein sequence ID" value="CAJ1963624.1"/>
    <property type="molecule type" value="Genomic_DNA"/>
</dbReference>
<feature type="transmembrane region" description="Helical" evidence="1">
    <location>
        <begin position="140"/>
        <end position="158"/>
    </location>
</feature>
<keyword evidence="1" id="KW-0472">Membrane</keyword>
<evidence type="ECO:0000313" key="3">
    <source>
        <dbReference type="Proteomes" id="UP001189624"/>
    </source>
</evidence>
<keyword evidence="1" id="KW-1133">Transmembrane helix</keyword>